<evidence type="ECO:0000256" key="1">
    <source>
        <dbReference type="ARBA" id="ARBA00023015"/>
    </source>
</evidence>
<reference evidence="5 6" key="1">
    <citation type="submission" date="2017-05" db="EMBL/GenBank/DDBJ databases">
        <title>Full genome sequence of Pseudorhodoplanes sinuspersici.</title>
        <authorList>
            <person name="Dastgheib S.M.M."/>
            <person name="Shavandi M."/>
            <person name="Tirandaz H."/>
        </authorList>
    </citation>
    <scope>NUCLEOTIDE SEQUENCE [LARGE SCALE GENOMIC DNA]</scope>
    <source>
        <strain evidence="5 6">RIPI110</strain>
    </source>
</reference>
<dbReference type="SUPFAM" id="SSF46785">
    <property type="entry name" value="Winged helix' DNA-binding domain"/>
    <property type="match status" value="1"/>
</dbReference>
<organism evidence="5 6">
    <name type="scientific">Pseudorhodoplanes sinuspersici</name>
    <dbReference type="NCBI Taxonomy" id="1235591"/>
    <lineage>
        <taxon>Bacteria</taxon>
        <taxon>Pseudomonadati</taxon>
        <taxon>Pseudomonadota</taxon>
        <taxon>Alphaproteobacteria</taxon>
        <taxon>Hyphomicrobiales</taxon>
        <taxon>Pseudorhodoplanes</taxon>
    </lineage>
</organism>
<dbReference type="STRING" id="1235591.CAK95_08300"/>
<dbReference type="OrthoDB" id="32523at2"/>
<keyword evidence="3" id="KW-0804">Transcription</keyword>
<dbReference type="GO" id="GO:0003700">
    <property type="term" value="F:DNA-binding transcription factor activity"/>
    <property type="evidence" value="ECO:0007669"/>
    <property type="project" value="InterPro"/>
</dbReference>
<name>A0A1W6ZQP7_9HYPH</name>
<dbReference type="InterPro" id="IPR036388">
    <property type="entry name" value="WH-like_DNA-bd_sf"/>
</dbReference>
<dbReference type="Proteomes" id="UP000194137">
    <property type="component" value="Chromosome"/>
</dbReference>
<gene>
    <name evidence="5" type="ORF">CAK95_08300</name>
</gene>
<dbReference type="InterPro" id="IPR000835">
    <property type="entry name" value="HTH_MarR-typ"/>
</dbReference>
<protein>
    <submittedName>
        <fullName evidence="5">Uncharacterized protein</fullName>
    </submittedName>
</protein>
<sequence>MHKNQAADALDVFAEEWSQARPDLDFAYLATVGRILRVSAHLREAMDQWLEPFGITWEMFDLLASLQRSGADGGLRPTDLYEACMLSSGATTNRIDRAEKLNYAVRKPDPADGRAVRIALTKRGANLAHKAMTKHAACAGEISNRLTAAEQKQLARLLRKMLLSLETDRDAVKPQKQKPPSKRDAARSIAELGQP</sequence>
<keyword evidence="1" id="KW-0805">Transcription regulation</keyword>
<evidence type="ECO:0000313" key="6">
    <source>
        <dbReference type="Proteomes" id="UP000194137"/>
    </source>
</evidence>
<dbReference type="PRINTS" id="PR00598">
    <property type="entry name" value="HTHMARR"/>
</dbReference>
<dbReference type="KEGG" id="psin:CAK95_08300"/>
<dbReference type="PANTHER" id="PTHR42756">
    <property type="entry name" value="TRANSCRIPTIONAL REGULATOR, MARR"/>
    <property type="match status" value="1"/>
</dbReference>
<evidence type="ECO:0000256" key="4">
    <source>
        <dbReference type="SAM" id="MobiDB-lite"/>
    </source>
</evidence>
<keyword evidence="2" id="KW-0238">DNA-binding</keyword>
<dbReference type="InterPro" id="IPR036390">
    <property type="entry name" value="WH_DNA-bd_sf"/>
</dbReference>
<dbReference type="GO" id="GO:0003677">
    <property type="term" value="F:DNA binding"/>
    <property type="evidence" value="ECO:0007669"/>
    <property type="project" value="UniProtKB-KW"/>
</dbReference>
<evidence type="ECO:0000313" key="5">
    <source>
        <dbReference type="EMBL" id="ARP99084.1"/>
    </source>
</evidence>
<feature type="region of interest" description="Disordered" evidence="4">
    <location>
        <begin position="166"/>
        <end position="195"/>
    </location>
</feature>
<dbReference type="EMBL" id="CP021112">
    <property type="protein sequence ID" value="ARP99084.1"/>
    <property type="molecule type" value="Genomic_DNA"/>
</dbReference>
<dbReference type="PANTHER" id="PTHR42756:SF1">
    <property type="entry name" value="TRANSCRIPTIONAL REPRESSOR OF EMRAB OPERON"/>
    <property type="match status" value="1"/>
</dbReference>
<dbReference type="Gene3D" id="1.10.10.10">
    <property type="entry name" value="Winged helix-like DNA-binding domain superfamily/Winged helix DNA-binding domain"/>
    <property type="match status" value="1"/>
</dbReference>
<evidence type="ECO:0000256" key="2">
    <source>
        <dbReference type="ARBA" id="ARBA00023125"/>
    </source>
</evidence>
<dbReference type="Pfam" id="PF12802">
    <property type="entry name" value="MarR_2"/>
    <property type="match status" value="1"/>
</dbReference>
<dbReference type="AlphaFoldDB" id="A0A1W6ZQP7"/>
<keyword evidence="6" id="KW-1185">Reference proteome</keyword>
<evidence type="ECO:0000256" key="3">
    <source>
        <dbReference type="ARBA" id="ARBA00023163"/>
    </source>
</evidence>
<proteinExistence type="predicted"/>
<dbReference type="SMART" id="SM00347">
    <property type="entry name" value="HTH_MARR"/>
    <property type="match status" value="1"/>
</dbReference>
<dbReference type="PROSITE" id="PS50995">
    <property type="entry name" value="HTH_MARR_2"/>
    <property type="match status" value="1"/>
</dbReference>
<dbReference type="RefSeq" id="WP_086087493.1">
    <property type="nucleotide sequence ID" value="NZ_CP021112.1"/>
</dbReference>
<accession>A0A1W6ZQP7</accession>